<dbReference type="InParanoid" id="A0A672G3X1"/>
<dbReference type="Proteomes" id="UP000472267">
    <property type="component" value="Chromosome 13"/>
</dbReference>
<dbReference type="Ensembl" id="ENSSFAT00005014191.1">
    <property type="protein sequence ID" value="ENSSFAP00005013616.1"/>
    <property type="gene ID" value="ENSSFAG00005007404.1"/>
</dbReference>
<evidence type="ECO:0000313" key="1">
    <source>
        <dbReference type="Ensembl" id="ENSSFAP00005013616.1"/>
    </source>
</evidence>
<name>A0A672G3X1_SALFA</name>
<proteinExistence type="predicted"/>
<evidence type="ECO:0000313" key="2">
    <source>
        <dbReference type="Proteomes" id="UP000472267"/>
    </source>
</evidence>
<reference evidence="1" key="1">
    <citation type="submission" date="2019-06" db="EMBL/GenBank/DDBJ databases">
        <authorList>
            <consortium name="Wellcome Sanger Institute Data Sharing"/>
        </authorList>
    </citation>
    <scope>NUCLEOTIDE SEQUENCE [LARGE SCALE GENOMIC DNA]</scope>
</reference>
<accession>A0A672G3X1</accession>
<dbReference type="AlphaFoldDB" id="A0A672G3X1"/>
<keyword evidence="2" id="KW-1185">Reference proteome</keyword>
<sequence>MGAMPMVVDKAVKEVKHRDVYLMSWALSWGLLGSSLTFRQSRNSCSVVKGSCVTGHLSESLHTSRPTSATRMLRAL</sequence>
<reference evidence="1" key="3">
    <citation type="submission" date="2025-09" db="UniProtKB">
        <authorList>
            <consortium name="Ensembl"/>
        </authorList>
    </citation>
    <scope>IDENTIFICATION</scope>
</reference>
<protein>
    <submittedName>
        <fullName evidence="1">Uncharacterized protein</fullName>
    </submittedName>
</protein>
<reference evidence="1" key="2">
    <citation type="submission" date="2025-08" db="UniProtKB">
        <authorList>
            <consortium name="Ensembl"/>
        </authorList>
    </citation>
    <scope>IDENTIFICATION</scope>
</reference>
<organism evidence="1 2">
    <name type="scientific">Salarias fasciatus</name>
    <name type="common">Jewelled blenny</name>
    <name type="synonym">Blennius fasciatus</name>
    <dbReference type="NCBI Taxonomy" id="181472"/>
    <lineage>
        <taxon>Eukaryota</taxon>
        <taxon>Metazoa</taxon>
        <taxon>Chordata</taxon>
        <taxon>Craniata</taxon>
        <taxon>Vertebrata</taxon>
        <taxon>Euteleostomi</taxon>
        <taxon>Actinopterygii</taxon>
        <taxon>Neopterygii</taxon>
        <taxon>Teleostei</taxon>
        <taxon>Neoteleostei</taxon>
        <taxon>Acanthomorphata</taxon>
        <taxon>Ovalentaria</taxon>
        <taxon>Blenniimorphae</taxon>
        <taxon>Blenniiformes</taxon>
        <taxon>Blennioidei</taxon>
        <taxon>Blenniidae</taxon>
        <taxon>Salariinae</taxon>
        <taxon>Salarias</taxon>
    </lineage>
</organism>